<dbReference type="VEuPathDB" id="TriTrypDB:LtaPh_1700500"/>
<organism evidence="2 3">
    <name type="scientific">Leishmania tarentolae</name>
    <name type="common">Sauroleishmania tarentolae</name>
    <dbReference type="NCBI Taxonomy" id="5689"/>
    <lineage>
        <taxon>Eukaryota</taxon>
        <taxon>Discoba</taxon>
        <taxon>Euglenozoa</taxon>
        <taxon>Kinetoplastea</taxon>
        <taxon>Metakinetoplastina</taxon>
        <taxon>Trypanosomatida</taxon>
        <taxon>Trypanosomatidae</taxon>
        <taxon>Leishmaniinae</taxon>
        <taxon>Leishmania</taxon>
        <taxon>lizard Leishmania</taxon>
    </lineage>
</organism>
<evidence type="ECO:0000256" key="1">
    <source>
        <dbReference type="SAM" id="MobiDB-lite"/>
    </source>
</evidence>
<dbReference type="Proteomes" id="UP000419144">
    <property type="component" value="Unassembled WGS sequence"/>
</dbReference>
<reference evidence="2" key="1">
    <citation type="submission" date="2019-11" db="EMBL/GenBank/DDBJ databases">
        <title>Leishmania tarentolae CDS.</title>
        <authorList>
            <person name="Goto Y."/>
            <person name="Yamagishi J."/>
        </authorList>
    </citation>
    <scope>NUCLEOTIDE SEQUENCE [LARGE SCALE GENOMIC DNA]</scope>
    <source>
        <strain evidence="2">Parrot Tar II</strain>
    </source>
</reference>
<proteinExistence type="predicted"/>
<dbReference type="OrthoDB" id="272391at2759"/>
<evidence type="ECO:0000313" key="2">
    <source>
        <dbReference type="EMBL" id="GET87539.1"/>
    </source>
</evidence>
<keyword evidence="3" id="KW-1185">Reference proteome</keyword>
<accession>A0A640KJ97</accession>
<sequence length="233" mass="26597">MADQTNSLVVWGSTGRRLQFSTQDLKMPERLRDHPHIHFYEKQWESVASFWFNRVLKETALQHLSVEAIVELIYEDISKRWERRRQEQNIYKKRKRLLQGTGTAGKPSECVLVTNLTTLKGYLASTEMDQKGLITEVVKRIEDVAKTKVESWHVLIDDASEEERSAKSARVEGVTDASGEHPDNAADASGDFDDGVAVVLRLSSKEKAATTIAHLHGSRFDGRRVLCRFWNEE</sequence>
<dbReference type="AlphaFoldDB" id="A0A640KJ97"/>
<protein>
    <submittedName>
        <fullName evidence="2">Uncharacterized protein</fullName>
    </submittedName>
</protein>
<name>A0A640KJ97_LEITA</name>
<feature type="region of interest" description="Disordered" evidence="1">
    <location>
        <begin position="165"/>
        <end position="190"/>
    </location>
</feature>
<dbReference type="InterPro" id="IPR012677">
    <property type="entry name" value="Nucleotide-bd_a/b_plait_sf"/>
</dbReference>
<dbReference type="EMBL" id="BLBS01000021">
    <property type="protein sequence ID" value="GET87539.1"/>
    <property type="molecule type" value="Genomic_DNA"/>
</dbReference>
<gene>
    <name evidence="2" type="ORF">LtaPh_1700500</name>
</gene>
<evidence type="ECO:0000313" key="3">
    <source>
        <dbReference type="Proteomes" id="UP000419144"/>
    </source>
</evidence>
<dbReference type="Gene3D" id="3.30.70.330">
    <property type="match status" value="1"/>
</dbReference>
<comment type="caution">
    <text evidence="2">The sequence shown here is derived from an EMBL/GenBank/DDBJ whole genome shotgun (WGS) entry which is preliminary data.</text>
</comment>